<accession>A0ABS4IXJ4</accession>
<sequence length="322" mass="35270">MSSHKAALLLRVKSVSDSVQFYTKHLGWVLVELEGFAESGGAIGANGANRAIGALGAMGSTGSNESNGLEVSVQPEESESAALMEIIPGYKVVLAGTQPPVQWLGEVIHSPQPQDRFYVGVQSIEVIKQLLERGEASFHIAEDPGFIRELLVSTPDGYTAVYWEELYLASGEIVSLYGQGARELKEALTGLDEKSLDLSLDNGKWSIRQHVLHLIDLELVTIHKVKFALAEPGKQVEGVPFSQDVWSEGLAYASRSIGLEVEMFALLREHILGMCNCLPDALKRYVRSSGMDVTVSQLLKMMAGHSRHHVRTIRQIRAKHDV</sequence>
<dbReference type="Proteomes" id="UP001519287">
    <property type="component" value="Unassembled WGS sequence"/>
</dbReference>
<dbReference type="InterPro" id="IPR034660">
    <property type="entry name" value="DinB/YfiT-like"/>
</dbReference>
<feature type="domain" description="DinB-like" evidence="1">
    <location>
        <begin position="180"/>
        <end position="313"/>
    </location>
</feature>
<dbReference type="Gene3D" id="1.20.120.450">
    <property type="entry name" value="dinb family like domain"/>
    <property type="match status" value="1"/>
</dbReference>
<evidence type="ECO:0000313" key="2">
    <source>
        <dbReference type="EMBL" id="MBP1992304.1"/>
    </source>
</evidence>
<gene>
    <name evidence="2" type="ORF">J2Z66_003912</name>
</gene>
<dbReference type="InterPro" id="IPR024775">
    <property type="entry name" value="DinB-like"/>
</dbReference>
<dbReference type="Pfam" id="PF12867">
    <property type="entry name" value="DinB_2"/>
    <property type="match status" value="1"/>
</dbReference>
<dbReference type="InterPro" id="IPR029068">
    <property type="entry name" value="Glyas_Bleomycin-R_OHBP_Dase"/>
</dbReference>
<comment type="caution">
    <text evidence="2">The sequence shown here is derived from an EMBL/GenBank/DDBJ whole genome shotgun (WGS) entry which is preliminary data.</text>
</comment>
<dbReference type="EMBL" id="JAGGLB010000013">
    <property type="protein sequence ID" value="MBP1992304.1"/>
    <property type="molecule type" value="Genomic_DNA"/>
</dbReference>
<organism evidence="2 3">
    <name type="scientific">Paenibacillus eucommiae</name>
    <dbReference type="NCBI Taxonomy" id="1355755"/>
    <lineage>
        <taxon>Bacteria</taxon>
        <taxon>Bacillati</taxon>
        <taxon>Bacillota</taxon>
        <taxon>Bacilli</taxon>
        <taxon>Bacillales</taxon>
        <taxon>Paenibacillaceae</taxon>
        <taxon>Paenibacillus</taxon>
    </lineage>
</organism>
<evidence type="ECO:0000259" key="1">
    <source>
        <dbReference type="Pfam" id="PF12867"/>
    </source>
</evidence>
<protein>
    <submittedName>
        <fullName evidence="2">Catechol 2,3-dioxygenase-like lactoylglutathione lyase family enzyme</fullName>
    </submittedName>
</protein>
<keyword evidence="3" id="KW-1185">Reference proteome</keyword>
<reference evidence="2 3" key="1">
    <citation type="submission" date="2021-03" db="EMBL/GenBank/DDBJ databases">
        <title>Genomic Encyclopedia of Type Strains, Phase IV (KMG-IV): sequencing the most valuable type-strain genomes for metagenomic binning, comparative biology and taxonomic classification.</title>
        <authorList>
            <person name="Goeker M."/>
        </authorList>
    </citation>
    <scope>NUCLEOTIDE SEQUENCE [LARGE SCALE GENOMIC DNA]</scope>
    <source>
        <strain evidence="2 3">DSM 26048</strain>
    </source>
</reference>
<name>A0ABS4IXJ4_9BACL</name>
<proteinExistence type="predicted"/>
<dbReference type="RefSeq" id="WP_209973193.1">
    <property type="nucleotide sequence ID" value="NZ_JAGGLB010000013.1"/>
</dbReference>
<dbReference type="SUPFAM" id="SSF109854">
    <property type="entry name" value="DinB/YfiT-like putative metalloenzymes"/>
    <property type="match status" value="1"/>
</dbReference>
<evidence type="ECO:0000313" key="3">
    <source>
        <dbReference type="Proteomes" id="UP001519287"/>
    </source>
</evidence>
<dbReference type="SUPFAM" id="SSF54593">
    <property type="entry name" value="Glyoxalase/Bleomycin resistance protein/Dihydroxybiphenyl dioxygenase"/>
    <property type="match status" value="1"/>
</dbReference>